<evidence type="ECO:0008006" key="3">
    <source>
        <dbReference type="Google" id="ProtNLM"/>
    </source>
</evidence>
<proteinExistence type="predicted"/>
<evidence type="ECO:0000256" key="1">
    <source>
        <dbReference type="SAM" id="MobiDB-lite"/>
    </source>
</evidence>
<feature type="compositionally biased region" description="Basic and acidic residues" evidence="1">
    <location>
        <begin position="121"/>
        <end position="131"/>
    </location>
</feature>
<dbReference type="PANTHER" id="PTHR34810:SF1">
    <property type="entry name" value="DNA-BINDING PROTEIN BIN4"/>
    <property type="match status" value="1"/>
</dbReference>
<feature type="region of interest" description="Disordered" evidence="1">
    <location>
        <begin position="311"/>
        <end position="385"/>
    </location>
</feature>
<name>A0A7S1STA4_9CHLO</name>
<dbReference type="GO" id="GO:0005634">
    <property type="term" value="C:nucleus"/>
    <property type="evidence" value="ECO:0007669"/>
    <property type="project" value="TreeGrafter"/>
</dbReference>
<dbReference type="AlphaFoldDB" id="A0A7S1STA4"/>
<dbReference type="GO" id="GO:0042023">
    <property type="term" value="P:DNA endoreduplication"/>
    <property type="evidence" value="ECO:0007669"/>
    <property type="project" value="InterPro"/>
</dbReference>
<dbReference type="GO" id="GO:0003690">
    <property type="term" value="F:double-stranded DNA binding"/>
    <property type="evidence" value="ECO:0007669"/>
    <property type="project" value="InterPro"/>
</dbReference>
<dbReference type="EMBL" id="HBGG01020523">
    <property type="protein sequence ID" value="CAD9208407.1"/>
    <property type="molecule type" value="Transcribed_RNA"/>
</dbReference>
<feature type="compositionally biased region" description="Basic residues" evidence="1">
    <location>
        <begin position="343"/>
        <end position="385"/>
    </location>
</feature>
<dbReference type="PANTHER" id="PTHR34810">
    <property type="entry name" value="DNA-BINDING PROTEIN BIN4"/>
    <property type="match status" value="1"/>
</dbReference>
<gene>
    <name evidence="2" type="ORF">TCHU04912_LOCUS10644</name>
</gene>
<dbReference type="InterPro" id="IPR033246">
    <property type="entry name" value="BIN4"/>
</dbReference>
<organism evidence="2">
    <name type="scientific">Tetraselmis chuii</name>
    <dbReference type="NCBI Taxonomy" id="63592"/>
    <lineage>
        <taxon>Eukaryota</taxon>
        <taxon>Viridiplantae</taxon>
        <taxon>Chlorophyta</taxon>
        <taxon>core chlorophytes</taxon>
        <taxon>Chlorodendrophyceae</taxon>
        <taxon>Chlorodendrales</taxon>
        <taxon>Chlorodendraceae</taxon>
        <taxon>Tetraselmis</taxon>
    </lineage>
</organism>
<accession>A0A7S1STA4</accession>
<protein>
    <recommendedName>
        <fullName evidence="3">DNA-binding protein BIN4</fullName>
    </recommendedName>
</protein>
<reference evidence="2" key="1">
    <citation type="submission" date="2021-01" db="EMBL/GenBank/DDBJ databases">
        <authorList>
            <person name="Corre E."/>
            <person name="Pelletier E."/>
            <person name="Niang G."/>
            <person name="Scheremetjew M."/>
            <person name="Finn R."/>
            <person name="Kale V."/>
            <person name="Holt S."/>
            <person name="Cochrane G."/>
            <person name="Meng A."/>
            <person name="Brown T."/>
            <person name="Cohen L."/>
        </authorList>
    </citation>
    <scope>NUCLEOTIDE SEQUENCE</scope>
    <source>
        <strain evidence="2">PLY429</strain>
    </source>
</reference>
<dbReference type="GO" id="GO:0009330">
    <property type="term" value="C:DNA topoisomerase type II (double strand cut, ATP-hydrolyzing) complex"/>
    <property type="evidence" value="ECO:0007669"/>
    <property type="project" value="InterPro"/>
</dbReference>
<feature type="compositionally biased region" description="Low complexity" evidence="1">
    <location>
        <begin position="178"/>
        <end position="188"/>
    </location>
</feature>
<feature type="region of interest" description="Disordered" evidence="1">
    <location>
        <begin position="1"/>
        <end position="188"/>
    </location>
</feature>
<feature type="compositionally biased region" description="Low complexity" evidence="1">
    <location>
        <begin position="142"/>
        <end position="158"/>
    </location>
</feature>
<evidence type="ECO:0000313" key="2">
    <source>
        <dbReference type="EMBL" id="CAD9208407.1"/>
    </source>
</evidence>
<sequence>MSDSDDGLSPFPVSKRGARAQTKGGSGGARSGSSDSDSPEPEWFAKFTAPKKAAPDVMSLMSDSDDDVPIAKAVAAAEPSSGRPGRVAAKKEPVIDLSDSDDDKDVAKLVAKSSTSPQTKVPDKLSKKGEKPPLGGKKKSAGARSAAAAAVGVTKATASDIIKHASQTDTQSEGGGSQQPEGSQASGGLAAVVKGDVPVMMPEKVSANKVLMELEDRHGPDGLGAADLSGDSGAVGRLLVSSAADDGQPPGLMVDLKGSLYNVTVAPLQGTVCVVSVGQAEAKVEGLVHSFLQLREESNLSMGEAIMEGVFDFNDDDDDPPTTFGGLGEEKGNEGGKAGAKGKGAKGKASAKAKPKQKGKPKAAGKAKAGAKKPLGKKSGGVKKK</sequence>
<dbReference type="GO" id="GO:0051276">
    <property type="term" value="P:chromosome organization"/>
    <property type="evidence" value="ECO:0007669"/>
    <property type="project" value="TreeGrafter"/>
</dbReference>
<feature type="compositionally biased region" description="Low complexity" evidence="1">
    <location>
        <begin position="44"/>
        <end position="62"/>
    </location>
</feature>